<comment type="caution">
    <text evidence="3">The sequence shown here is derived from an EMBL/GenBank/DDBJ whole genome shotgun (WGS) entry which is preliminary data.</text>
</comment>
<organism evidence="3 4">
    <name type="scientific">Cladobotryum mycophilum</name>
    <dbReference type="NCBI Taxonomy" id="491253"/>
    <lineage>
        <taxon>Eukaryota</taxon>
        <taxon>Fungi</taxon>
        <taxon>Dikarya</taxon>
        <taxon>Ascomycota</taxon>
        <taxon>Pezizomycotina</taxon>
        <taxon>Sordariomycetes</taxon>
        <taxon>Hypocreomycetidae</taxon>
        <taxon>Hypocreales</taxon>
        <taxon>Hypocreaceae</taxon>
        <taxon>Cladobotryum</taxon>
    </lineage>
</organism>
<feature type="compositionally biased region" description="Basic and acidic residues" evidence="1">
    <location>
        <begin position="51"/>
        <end position="66"/>
    </location>
</feature>
<dbReference type="SMART" id="SM00382">
    <property type="entry name" value="AAA"/>
    <property type="match status" value="1"/>
</dbReference>
<keyword evidence="4" id="KW-1185">Reference proteome</keyword>
<feature type="compositionally biased region" description="Polar residues" evidence="1">
    <location>
        <begin position="70"/>
        <end position="81"/>
    </location>
</feature>
<evidence type="ECO:0000256" key="1">
    <source>
        <dbReference type="SAM" id="MobiDB-lite"/>
    </source>
</evidence>
<name>A0ABR0T3I0_9HYPO</name>
<dbReference type="Pfam" id="PF00004">
    <property type="entry name" value="AAA"/>
    <property type="match status" value="1"/>
</dbReference>
<evidence type="ECO:0000259" key="2">
    <source>
        <dbReference type="SMART" id="SM00382"/>
    </source>
</evidence>
<sequence length="1052" mass="119928">MNSNIRFAPPPEAPEAPKRHERASGKPKSLVKPHEGRGLSLRPSQSSASSRKPDLRRALGSRETRDSGFTVKSTISDNRTGNSHQRLLSALDKSCKPLYFDPEDCISAIEIVIRRTKFGRSAVIEALSRTGNDIENAIWDLSRAAAALNAWATGKTDSYMEAARIYIENSRKEGYLHKPKFDQAPPARTSTQTYKPYPSTNRSTEPVAGPNGKKETALYSHLVRKTQELNIDVSGSSIHSAIFRELLQNIVDLEKHREDLSRQLQSNPFTPTPRLLKDNDQPAVNPTTEFTFGLEFYNDSPQSIFYTELHNIRRKLNYEIDFLEGLVAKKERPLHEGSSAGVDVESVGGRDDNRGGDGDETKVDEQPTYDSDSEGDKDPILIRRRAPGMLPAPPRRINRNDYSDDSDDNGGDQSDSDQSKYSPRNNEQVWLLIHTAFGYDGHDSYDRESPDEIIYVRVHGSRVSSPHPSTFSMRNFRHDYNVSFIIERQYDYYFTSGVIEYDEKMFLRQTIKIISEPLKEFLEPFKPYQTPPRHSWDVGLVLFHRRHEIKQLAETNEGPTSALVQQLLDATEADYEEATALFKQGLVTRSHLNKLFFSRTVLVSPGDPIETFRCDTRSLDFKPERGIVLVEASRWLYDGQFYLSSEVLTIKAPRWPSEIRGLRAYPLSFASPEIQELVAKRSQTYWMYRQRSFVSYSAPGQIQRTQGPSNYRFMIDYETYRELHPDADEFTNESIESAEPMTEEDMKKDSPPGNGLELVFPAKISGFSIQDKKWIDYITPVTWNKVAFDRLVLKPVAKELIQAVVDVHDTKEKSADLMQGKGNGSLILLHGPPGTGKTLTAESVAELVQRPLYRVTCGDVGTDPESVENYLEAVLYIGKIWGCVVLLDEADVFLEERTLTDLHRNALVSVFLRVLEYYDGILILTSNRVGTFDEAFKSRIKLALHYTALEKADRRKIWRNFFKTLKETDPERVDFDDLDDHLDDLASIKLNGRDIRNAIAVSRELAQFRKNEKMNFEHIRHVIGIGEEFEKYLDKTNGYKADAWLRENGIRA</sequence>
<dbReference type="EMBL" id="JAVFKD010000001">
    <property type="protein sequence ID" value="KAK5998541.1"/>
    <property type="molecule type" value="Genomic_DNA"/>
</dbReference>
<dbReference type="Pfam" id="PF23232">
    <property type="entry name" value="AAA_lid_13"/>
    <property type="match status" value="1"/>
</dbReference>
<feature type="region of interest" description="Disordered" evidence="1">
    <location>
        <begin position="334"/>
        <end position="424"/>
    </location>
</feature>
<dbReference type="InterPro" id="IPR027417">
    <property type="entry name" value="P-loop_NTPase"/>
</dbReference>
<feature type="region of interest" description="Disordered" evidence="1">
    <location>
        <begin position="1"/>
        <end position="81"/>
    </location>
</feature>
<evidence type="ECO:0000313" key="4">
    <source>
        <dbReference type="Proteomes" id="UP001338125"/>
    </source>
</evidence>
<dbReference type="SUPFAM" id="SSF52540">
    <property type="entry name" value="P-loop containing nucleoside triphosphate hydrolases"/>
    <property type="match status" value="1"/>
</dbReference>
<evidence type="ECO:0000313" key="3">
    <source>
        <dbReference type="EMBL" id="KAK5998541.1"/>
    </source>
</evidence>
<dbReference type="InterPro" id="IPR003959">
    <property type="entry name" value="ATPase_AAA_core"/>
</dbReference>
<dbReference type="Proteomes" id="UP001338125">
    <property type="component" value="Unassembled WGS sequence"/>
</dbReference>
<feature type="compositionally biased region" description="Basic and acidic residues" evidence="1">
    <location>
        <begin position="348"/>
        <end position="365"/>
    </location>
</feature>
<dbReference type="Gene3D" id="3.40.50.300">
    <property type="entry name" value="P-loop containing nucleotide triphosphate hydrolases"/>
    <property type="match status" value="1"/>
</dbReference>
<feature type="region of interest" description="Disordered" evidence="1">
    <location>
        <begin position="177"/>
        <end position="212"/>
    </location>
</feature>
<dbReference type="CDD" id="cd19481">
    <property type="entry name" value="RecA-like_protease"/>
    <property type="match status" value="1"/>
</dbReference>
<feature type="domain" description="AAA+ ATPase" evidence="2">
    <location>
        <begin position="823"/>
        <end position="950"/>
    </location>
</feature>
<dbReference type="PANTHER" id="PTHR46411:SF2">
    <property type="entry name" value="AAA+ ATPASE DOMAIN-CONTAINING PROTEIN"/>
    <property type="match status" value="1"/>
</dbReference>
<protein>
    <recommendedName>
        <fullName evidence="2">AAA+ ATPase domain-containing protein</fullName>
    </recommendedName>
</protein>
<dbReference type="InterPro" id="IPR003593">
    <property type="entry name" value="AAA+_ATPase"/>
</dbReference>
<dbReference type="PANTHER" id="PTHR46411">
    <property type="entry name" value="FAMILY ATPASE, PUTATIVE-RELATED"/>
    <property type="match status" value="1"/>
</dbReference>
<feature type="region of interest" description="Disordered" evidence="1">
    <location>
        <begin position="262"/>
        <end position="283"/>
    </location>
</feature>
<accession>A0ABR0T3I0</accession>
<feature type="compositionally biased region" description="Polar residues" evidence="1">
    <location>
        <begin position="188"/>
        <end position="204"/>
    </location>
</feature>
<reference evidence="3 4" key="1">
    <citation type="submission" date="2024-01" db="EMBL/GenBank/DDBJ databases">
        <title>Complete genome of Cladobotryum mycophilum ATHUM6906.</title>
        <authorList>
            <person name="Christinaki A.C."/>
            <person name="Myridakis A.I."/>
            <person name="Kouvelis V.N."/>
        </authorList>
    </citation>
    <scope>NUCLEOTIDE SEQUENCE [LARGE SCALE GENOMIC DNA]</scope>
    <source>
        <strain evidence="3 4">ATHUM6906</strain>
    </source>
</reference>
<dbReference type="InterPro" id="IPR056599">
    <property type="entry name" value="AAA_lid_fung"/>
</dbReference>
<gene>
    <name evidence="3" type="ORF">PT974_00921</name>
</gene>
<feature type="compositionally biased region" description="Basic and acidic residues" evidence="1">
    <location>
        <begin position="15"/>
        <end position="24"/>
    </location>
</feature>
<feature type="compositionally biased region" description="Low complexity" evidence="1">
    <location>
        <begin position="39"/>
        <end position="50"/>
    </location>
</feature>
<proteinExistence type="predicted"/>